<keyword evidence="13" id="KW-1185">Reference proteome</keyword>
<dbReference type="InterPro" id="IPR020841">
    <property type="entry name" value="PKS_Beta-ketoAc_synthase_dom"/>
</dbReference>
<sequence length="2536" mass="275551">MSKMNAEVPIAIIGMSCRFAGDVNNPEDLWELCAEGKSAWSEIPSSRFNMESFFHPNFEKTSTSNVRGGHFLKEDVGLFDAGFFNVSAETAAALDPQFRIQLESTYEAFENAGLSMKDVAGSNTSLFGGSFFRDYHDAIMRDPELIPRYLLVGVGSAMASNRISHYYDLRGASMSIDTGCSTTLTTFHQACQNLRSMESDMSVVGGANIILNPDNFIGMSSLRLISPSGRSYAFDSRASGYGRGEGSAVVVLKRLDDAIRDGDPIRAVIRGSGCNQDGKTDTITTPSQEAQEELMRLVYKTSGLDPAQTTYFEAHGTGTPTGDPIECRAIASVFQAGRPVDDPLLIGSVKTNVGHTETTSGLAAIVKVALALERGQIPPSVNFEKPNPNLHFDEWNMKVARKVETWDGVDGIRRASVNNFGYGGANAHVIMEDYSSYLNSTAKARAVGVANGDTTQIKPKLDSRVIMLSAKDEVAAKAMVVNLKNYLEKNTFEDEEAFLDDLAYTLGQRRSIFPWMSAVPAQSIKQLISTIDAGKMVPIKSGDAPRLGFVFTGAGAQWWAMGRELIDAYPVFRNSLLKSQTYFKELGAPWQLLDELRKDAKTTRVNELAMSSPLCAAIQCALVDLLRSWGINPAALTSHSSGEIPAAYAAGLINLPSALAIVYARGSLSGEAAAASINRQGGMLAVGLGAQEVEEKYLPRVTAGKVCVACLNSPSSVTASGDVPGIEQLDAMLQEDKVFSRRLMIDTAYHSHHMLDIAGPYRDWLLNYGLPSASLPEGLIYSSPTTGGIITRGEDVCAAEHWVSSLTNPVRFVESFTKMCLGESAEAKSPLDVDAIVEVGPHSALGGPIAELLAQEALGGIKVPYFSCLTRKVSALESMQLLASNLVRQGYPVNMEAVNFPNGRKHVKVLSDLPPYPWNHLTRHWAETRFNKSHRNRLVAPHDLLGSLAIGTNMLAPSWRLVVRPSDIPWVRDHVIQGNILYPGGAFICMAIEGACQLAETEGKRVLSYQLRDIDISAALVVPDTAEGIELQLTLRPCDDKANYAKGYYEFFISSVSGENKWTEHSRGLILTNVATIEDADTETSDVSPLEASRKLDDYRKRLDPRDLYDSLRTAGIYHGPIFQNLKSIKCRDNQSVSIIEIADVAGLMPQGHQHKHVIDPTTLDTIFQAAYTALPNAGSRMTTSLLPRTIKSLWISNKINSVPGHRFRAHTDINRASVQSFDTDVKLVDDGDDFTQPLLAIEGFTFQSIGNALSQETPFENDKFSFVKWLPDITTAKSSFLKEELSTPITQAVSEELVDLRRLSINFIQDALASITATDVRKLDGLNKKFYVWMKFQLGAATLNQLAADSQSWTSDTTKEKVDLIKKATAAGIDGEILSTFGLNLLPLLKGEVTPMEVLLQGSLLTRYYSESLRTRNSNEQIAKLVTHFIHKNPRAKILEIGAGTGSTTEHVLKALGSEELGNGPLAASYEFTDKLDGPFEAAKEQFESWTDLVSYKKLDIEQDPLDQGFTEGSYDLIIASNVLHATKNMENTLTNVHKLLKSGGSLFIGETTQNQVDLQVVFGLFSAWSSEQERPYGTTMSVDNWDSVLRKSGFEGVITETHDYESEDLYSSSVIVSKPIVDKIPQYPSEVVLVTGKTLPPTEWLTQVASEISLYTGVVPTVASLETVSCEDKIVIFVAEVDSTLLNDPTAAEFEAIKTLCTKSKGLLWLTRGGVIDYENPQAALHAGFLRCIRVEYMGKRLATFDFDPKKPLWNKGSIANLTEVFSKIFDYAEDDMEEFEYAERDNTLLIPRYYKDIERNKTVYPAFEDSSISSLKSFQDAGIPLRLISGTPGVLDTLAFTADVTPLDLPASFIEVEPKAFGVNIRDVMVALDQLDAGEIGSEFAGVVTRVSDAAAAKGFKKGDRVAGLLAEGNIGNLVRLHWTNAVHIPETMSFEIAATLPVAWATAYLAVVETARVKKGDTVLIHAASGGFGQAAIALAKLAGAEIFVTVGTPEKKNLIIEKFGIPADNIFSSRNNLFTAQIAFKTGGRGVDVVLNTLAGSLMQESFNCIAPFGRFVEVRKREKELGNNLQMASFAKSVSFTSIDMHAFASYKGDEINRILKEVVALLSDNTVSAIAPVTSFPLSDAISAFKLVQSGAQPGKVVLSVSTDDQVPVLPQTPRAKLASDASYLIVGGLGGIGRSVCYWMAEHGAKNLILLSRSASEEKARPFINDMEKIGVKVKLVGCDVSNLDQLKASLSACRSSMPPVRGVIQAAMVLRDSILEQMSVDDYMTGIKPKVQGSWNLHEVYNKKDQLDFFVILSSIMGTIGYASQCNYAAGGVFEDALARYRTIRGLPCASLDVGVVKSIGVVAENDGIEDRLRKSGHLILSEDNVMSAIESVIVSPPSLSLNLGLNPGPGAHWEESGMARDLRFRVLKHQEAASNASAGSGASDLGSQIAAAASLEEAIEIISEGLCQKVMEVFVISDVVPSQPLAFYGVDSLTAVEMRNMLALKAGAEVSIFDIMQGESIAALAATVAKKSKHINPSFIEA</sequence>
<feature type="active site" description="Proton acceptor; for dehydratase activity" evidence="8">
    <location>
        <position position="974"/>
    </location>
</feature>
<reference evidence="12 13" key="1">
    <citation type="submission" date="2024-06" db="EMBL/GenBank/DDBJ databases">
        <title>Complete genome of Phlyctema vagabunda strain 19-DSS-EL-015.</title>
        <authorList>
            <person name="Fiorenzani C."/>
        </authorList>
    </citation>
    <scope>NUCLEOTIDE SEQUENCE [LARGE SCALE GENOMIC DNA]</scope>
    <source>
        <strain evidence="12 13">19-DSS-EL-015</strain>
    </source>
</reference>
<evidence type="ECO:0000256" key="1">
    <source>
        <dbReference type="ARBA" id="ARBA00022450"/>
    </source>
</evidence>
<evidence type="ECO:0000256" key="3">
    <source>
        <dbReference type="ARBA" id="ARBA00022679"/>
    </source>
</evidence>
<keyword evidence="7" id="KW-0012">Acyltransferase</keyword>
<dbReference type="Gene3D" id="3.90.180.10">
    <property type="entry name" value="Medium-chain alcohol dehydrogenases, catalytic domain"/>
    <property type="match status" value="1"/>
</dbReference>
<dbReference type="InterPro" id="IPR029063">
    <property type="entry name" value="SAM-dependent_MTases_sf"/>
</dbReference>
<dbReference type="Pfam" id="PF08659">
    <property type="entry name" value="KR"/>
    <property type="match status" value="1"/>
</dbReference>
<evidence type="ECO:0000313" key="12">
    <source>
        <dbReference type="EMBL" id="KAL3426662.1"/>
    </source>
</evidence>
<dbReference type="InterPro" id="IPR032821">
    <property type="entry name" value="PKS_assoc"/>
</dbReference>
<dbReference type="Gene3D" id="3.10.129.110">
    <property type="entry name" value="Polyketide synthase dehydratase"/>
    <property type="match status" value="1"/>
</dbReference>
<evidence type="ECO:0000256" key="4">
    <source>
        <dbReference type="ARBA" id="ARBA00022857"/>
    </source>
</evidence>
<dbReference type="Pfam" id="PF21089">
    <property type="entry name" value="PKS_DH_N"/>
    <property type="match status" value="1"/>
</dbReference>
<keyword evidence="6" id="KW-0511">Multifunctional enzyme</keyword>
<evidence type="ECO:0000259" key="9">
    <source>
        <dbReference type="PROSITE" id="PS50075"/>
    </source>
</evidence>
<dbReference type="SUPFAM" id="SSF47336">
    <property type="entry name" value="ACP-like"/>
    <property type="match status" value="1"/>
</dbReference>
<dbReference type="PROSITE" id="PS50075">
    <property type="entry name" value="CARRIER"/>
    <property type="match status" value="1"/>
</dbReference>
<dbReference type="InterPro" id="IPR013217">
    <property type="entry name" value="Methyltransf_12"/>
</dbReference>
<dbReference type="InterPro" id="IPR011032">
    <property type="entry name" value="GroES-like_sf"/>
</dbReference>
<feature type="region of interest" description="C-terminal hotdog fold" evidence="8">
    <location>
        <begin position="1098"/>
        <end position="1256"/>
    </location>
</feature>
<name>A0ABR4PTG3_9HELO</name>
<dbReference type="SUPFAM" id="SSF51735">
    <property type="entry name" value="NAD(P)-binding Rossmann-fold domains"/>
    <property type="match status" value="2"/>
</dbReference>
<evidence type="ECO:0000256" key="7">
    <source>
        <dbReference type="ARBA" id="ARBA00023315"/>
    </source>
</evidence>
<dbReference type="Gene3D" id="3.40.50.720">
    <property type="entry name" value="NAD(P)-binding Rossmann-like Domain"/>
    <property type="match status" value="1"/>
</dbReference>
<dbReference type="Gene3D" id="3.40.50.150">
    <property type="entry name" value="Vaccinia Virus protein VP39"/>
    <property type="match status" value="1"/>
</dbReference>
<dbReference type="Gene3D" id="3.30.70.3290">
    <property type="match status" value="1"/>
</dbReference>
<dbReference type="SMART" id="SM00829">
    <property type="entry name" value="PKS_ER"/>
    <property type="match status" value="1"/>
</dbReference>
<evidence type="ECO:0000256" key="8">
    <source>
        <dbReference type="PROSITE-ProRule" id="PRU01363"/>
    </source>
</evidence>
<evidence type="ECO:0000259" key="10">
    <source>
        <dbReference type="PROSITE" id="PS52004"/>
    </source>
</evidence>
<dbReference type="PANTHER" id="PTHR43775:SF29">
    <property type="entry name" value="ASPERFURANONE POLYKETIDE SYNTHASE AFOG-RELATED"/>
    <property type="match status" value="1"/>
</dbReference>
<dbReference type="SMART" id="SM00827">
    <property type="entry name" value="PKS_AT"/>
    <property type="match status" value="1"/>
</dbReference>
<dbReference type="InterPro" id="IPR036736">
    <property type="entry name" value="ACP-like_sf"/>
</dbReference>
<proteinExistence type="predicted"/>
<dbReference type="Gene3D" id="3.40.47.10">
    <property type="match status" value="1"/>
</dbReference>
<comment type="caution">
    <text evidence="12">The sequence shown here is derived from an EMBL/GenBank/DDBJ whole genome shotgun (WGS) entry which is preliminary data.</text>
</comment>
<dbReference type="InterPro" id="IPR014031">
    <property type="entry name" value="Ketoacyl_synth_C"/>
</dbReference>
<dbReference type="InterPro" id="IPR050091">
    <property type="entry name" value="PKS_NRPS_Biosynth_Enz"/>
</dbReference>
<accession>A0ABR4PTG3</accession>
<dbReference type="InterPro" id="IPR014043">
    <property type="entry name" value="Acyl_transferase_dom"/>
</dbReference>
<keyword evidence="5" id="KW-0560">Oxidoreductase</keyword>
<dbReference type="InterPro" id="IPR009081">
    <property type="entry name" value="PP-bd_ACP"/>
</dbReference>
<keyword evidence="4" id="KW-0521">NADP</keyword>
<feature type="domain" description="Carrier" evidence="9">
    <location>
        <begin position="2451"/>
        <end position="2526"/>
    </location>
</feature>
<feature type="domain" description="Ketosynthase family 3 (KS3)" evidence="10">
    <location>
        <begin position="7"/>
        <end position="433"/>
    </location>
</feature>
<dbReference type="InterPro" id="IPR020843">
    <property type="entry name" value="ER"/>
</dbReference>
<dbReference type="InterPro" id="IPR001227">
    <property type="entry name" value="Ac_transferase_dom_sf"/>
</dbReference>
<evidence type="ECO:0000256" key="2">
    <source>
        <dbReference type="ARBA" id="ARBA00022553"/>
    </source>
</evidence>
<evidence type="ECO:0000256" key="5">
    <source>
        <dbReference type="ARBA" id="ARBA00023002"/>
    </source>
</evidence>
<dbReference type="SMART" id="SM00823">
    <property type="entry name" value="PKS_PP"/>
    <property type="match status" value="1"/>
</dbReference>
<dbReference type="InterPro" id="IPR049552">
    <property type="entry name" value="PKS_DH_N"/>
</dbReference>
<dbReference type="Pfam" id="PF23114">
    <property type="entry name" value="NAD-bd_HRPKS_sdrA"/>
    <property type="match status" value="1"/>
</dbReference>
<dbReference type="Gene3D" id="1.10.1200.10">
    <property type="entry name" value="ACP-like"/>
    <property type="match status" value="1"/>
</dbReference>
<dbReference type="PROSITE" id="PS52004">
    <property type="entry name" value="KS3_2"/>
    <property type="match status" value="1"/>
</dbReference>
<dbReference type="PROSITE" id="PS52019">
    <property type="entry name" value="PKS_MFAS_DH"/>
    <property type="match status" value="1"/>
</dbReference>
<dbReference type="InterPro" id="IPR020806">
    <property type="entry name" value="PKS_PP-bd"/>
</dbReference>
<dbReference type="Pfam" id="PF14765">
    <property type="entry name" value="PS-DH"/>
    <property type="match status" value="1"/>
</dbReference>
<keyword evidence="2" id="KW-0597">Phosphoprotein</keyword>
<dbReference type="InterPro" id="IPR016036">
    <property type="entry name" value="Malonyl_transacylase_ACP-bd"/>
</dbReference>
<dbReference type="Pfam" id="PF00109">
    <property type="entry name" value="ketoacyl-synt"/>
    <property type="match status" value="1"/>
</dbReference>
<feature type="domain" description="PKS/mFAS DH" evidence="11">
    <location>
        <begin position="942"/>
        <end position="1256"/>
    </location>
</feature>
<keyword evidence="1" id="KW-0596">Phosphopantetheine</keyword>
<evidence type="ECO:0000259" key="11">
    <source>
        <dbReference type="PROSITE" id="PS52019"/>
    </source>
</evidence>
<dbReference type="Pfam" id="PF08242">
    <property type="entry name" value="Methyltransf_12"/>
    <property type="match status" value="1"/>
</dbReference>
<dbReference type="Pfam" id="PF02801">
    <property type="entry name" value="Ketoacyl-synt_C"/>
    <property type="match status" value="1"/>
</dbReference>
<dbReference type="SUPFAM" id="SSF52151">
    <property type="entry name" value="FabD/lysophospholipase-like"/>
    <property type="match status" value="1"/>
</dbReference>
<dbReference type="Pfam" id="PF00698">
    <property type="entry name" value="Acyl_transf_1"/>
    <property type="match status" value="1"/>
</dbReference>
<feature type="active site" description="Proton donor; for dehydratase activity" evidence="8">
    <location>
        <position position="1165"/>
    </location>
</feature>
<dbReference type="SUPFAM" id="SSF55048">
    <property type="entry name" value="Probable ACP-binding domain of malonyl-CoA ACP transacylase"/>
    <property type="match status" value="1"/>
</dbReference>
<dbReference type="SUPFAM" id="SSF53335">
    <property type="entry name" value="S-adenosyl-L-methionine-dependent methyltransferases"/>
    <property type="match status" value="1"/>
</dbReference>
<dbReference type="PANTHER" id="PTHR43775">
    <property type="entry name" value="FATTY ACID SYNTHASE"/>
    <property type="match status" value="1"/>
</dbReference>
<dbReference type="SMART" id="SM00825">
    <property type="entry name" value="PKS_KS"/>
    <property type="match status" value="1"/>
</dbReference>
<dbReference type="InterPro" id="IPR014030">
    <property type="entry name" value="Ketoacyl_synth_N"/>
</dbReference>
<dbReference type="InterPro" id="IPR036291">
    <property type="entry name" value="NAD(P)-bd_dom_sf"/>
</dbReference>
<dbReference type="SUPFAM" id="SSF53901">
    <property type="entry name" value="Thiolase-like"/>
    <property type="match status" value="1"/>
</dbReference>
<keyword evidence="3" id="KW-0808">Transferase</keyword>
<dbReference type="Pfam" id="PF16197">
    <property type="entry name" value="KAsynt_C_assoc"/>
    <property type="match status" value="1"/>
</dbReference>
<dbReference type="InterPro" id="IPR016039">
    <property type="entry name" value="Thiolase-like"/>
</dbReference>
<dbReference type="InterPro" id="IPR049900">
    <property type="entry name" value="PKS_mFAS_DH"/>
</dbReference>
<dbReference type="InterPro" id="IPR020807">
    <property type="entry name" value="PKS_DH"/>
</dbReference>
<dbReference type="Gene3D" id="3.40.366.10">
    <property type="entry name" value="Malonyl-Coenzyme A Acyl Carrier Protein, domain 2"/>
    <property type="match status" value="1"/>
</dbReference>
<evidence type="ECO:0000313" key="13">
    <source>
        <dbReference type="Proteomes" id="UP001629113"/>
    </source>
</evidence>
<dbReference type="Pfam" id="PF00550">
    <property type="entry name" value="PP-binding"/>
    <property type="match status" value="1"/>
</dbReference>
<evidence type="ECO:0000256" key="6">
    <source>
        <dbReference type="ARBA" id="ARBA00023268"/>
    </source>
</evidence>
<dbReference type="Pfam" id="PF13602">
    <property type="entry name" value="ADH_zinc_N_2"/>
    <property type="match status" value="1"/>
</dbReference>
<dbReference type="SMART" id="SM00826">
    <property type="entry name" value="PKS_DH"/>
    <property type="match status" value="1"/>
</dbReference>
<organism evidence="12 13">
    <name type="scientific">Phlyctema vagabunda</name>
    <dbReference type="NCBI Taxonomy" id="108571"/>
    <lineage>
        <taxon>Eukaryota</taxon>
        <taxon>Fungi</taxon>
        <taxon>Dikarya</taxon>
        <taxon>Ascomycota</taxon>
        <taxon>Pezizomycotina</taxon>
        <taxon>Leotiomycetes</taxon>
        <taxon>Helotiales</taxon>
        <taxon>Dermateaceae</taxon>
        <taxon>Phlyctema</taxon>
    </lineage>
</organism>
<dbReference type="InterPro" id="IPR056501">
    <property type="entry name" value="NAD-bd_HRPKS_sdrA"/>
</dbReference>
<dbReference type="InterPro" id="IPR057326">
    <property type="entry name" value="KR_dom"/>
</dbReference>
<dbReference type="SUPFAM" id="SSF50129">
    <property type="entry name" value="GroES-like"/>
    <property type="match status" value="1"/>
</dbReference>
<dbReference type="InterPro" id="IPR016035">
    <property type="entry name" value="Acyl_Trfase/lysoPLipase"/>
</dbReference>
<dbReference type="InterPro" id="IPR013968">
    <property type="entry name" value="PKS_KR"/>
</dbReference>
<dbReference type="CDD" id="cd02440">
    <property type="entry name" value="AdoMet_MTases"/>
    <property type="match status" value="1"/>
</dbReference>
<gene>
    <name evidence="12" type="ORF">PVAG01_00171</name>
</gene>
<dbReference type="EMBL" id="JBFCZG010000001">
    <property type="protein sequence ID" value="KAL3426662.1"/>
    <property type="molecule type" value="Genomic_DNA"/>
</dbReference>
<dbReference type="CDD" id="cd05195">
    <property type="entry name" value="enoyl_red"/>
    <property type="match status" value="1"/>
</dbReference>
<feature type="region of interest" description="N-terminal hotdog fold" evidence="8">
    <location>
        <begin position="942"/>
        <end position="1077"/>
    </location>
</feature>
<dbReference type="Proteomes" id="UP001629113">
    <property type="component" value="Unassembled WGS sequence"/>
</dbReference>
<dbReference type="InterPro" id="IPR042104">
    <property type="entry name" value="PKS_dehydratase_sf"/>
</dbReference>
<dbReference type="SMART" id="SM00822">
    <property type="entry name" value="PKS_KR"/>
    <property type="match status" value="1"/>
</dbReference>
<dbReference type="CDD" id="cd00833">
    <property type="entry name" value="PKS"/>
    <property type="match status" value="1"/>
</dbReference>
<dbReference type="InterPro" id="IPR049551">
    <property type="entry name" value="PKS_DH_C"/>
</dbReference>
<protein>
    <submittedName>
        <fullName evidence="12">Beta-ketoacyl synthase domain-containing protein</fullName>
    </submittedName>
</protein>